<evidence type="ECO:0000256" key="2">
    <source>
        <dbReference type="ARBA" id="ARBA00022801"/>
    </source>
</evidence>
<dbReference type="PROSITE" id="PS50263">
    <property type="entry name" value="CN_HYDROLASE"/>
    <property type="match status" value="1"/>
</dbReference>
<dbReference type="InterPro" id="IPR036526">
    <property type="entry name" value="C-N_Hydrolase_sf"/>
</dbReference>
<dbReference type="OrthoDB" id="10250282at2759"/>
<dbReference type="Proteomes" id="UP001165121">
    <property type="component" value="Unassembled WGS sequence"/>
</dbReference>
<dbReference type="PROSITE" id="PS01227">
    <property type="entry name" value="UPF0012"/>
    <property type="match status" value="1"/>
</dbReference>
<evidence type="ECO:0000313" key="4">
    <source>
        <dbReference type="EMBL" id="GMF17347.1"/>
    </source>
</evidence>
<accession>A0A9W6TKY3</accession>
<dbReference type="GO" id="GO:0050152">
    <property type="term" value="F:omega-amidase activity"/>
    <property type="evidence" value="ECO:0007669"/>
    <property type="project" value="TreeGrafter"/>
</dbReference>
<dbReference type="PANTHER" id="PTHR23088">
    <property type="entry name" value="NITRILASE-RELATED"/>
    <property type="match status" value="1"/>
</dbReference>
<feature type="domain" description="CN hydrolase" evidence="3">
    <location>
        <begin position="50"/>
        <end position="305"/>
    </location>
</feature>
<dbReference type="FunFam" id="3.60.110.10:FF:000002">
    <property type="entry name" value="Nitrilase family member 2"/>
    <property type="match status" value="1"/>
</dbReference>
<gene>
    <name evidence="4" type="ORF">Pfra01_000118000</name>
</gene>
<evidence type="ECO:0000256" key="1">
    <source>
        <dbReference type="ARBA" id="ARBA00010613"/>
    </source>
</evidence>
<organism evidence="4 5">
    <name type="scientific">Phytophthora fragariaefolia</name>
    <dbReference type="NCBI Taxonomy" id="1490495"/>
    <lineage>
        <taxon>Eukaryota</taxon>
        <taxon>Sar</taxon>
        <taxon>Stramenopiles</taxon>
        <taxon>Oomycota</taxon>
        <taxon>Peronosporomycetes</taxon>
        <taxon>Peronosporales</taxon>
        <taxon>Peronosporaceae</taxon>
        <taxon>Phytophthora</taxon>
    </lineage>
</organism>
<dbReference type="SUPFAM" id="SSF56317">
    <property type="entry name" value="Carbon-nitrogen hydrolase"/>
    <property type="match status" value="1"/>
</dbReference>
<dbReference type="InterPro" id="IPR045254">
    <property type="entry name" value="Nit1/2_C-N_Hydrolase"/>
</dbReference>
<comment type="similarity">
    <text evidence="1">Belongs to the carbon-nitrogen hydrolase superfamily. NIT1/NIT2 family.</text>
</comment>
<keyword evidence="2" id="KW-0378">Hydrolase</keyword>
<keyword evidence="5" id="KW-1185">Reference proteome</keyword>
<name>A0A9W6TKY3_9STRA</name>
<dbReference type="EMBL" id="BSXT01000091">
    <property type="protein sequence ID" value="GMF17347.1"/>
    <property type="molecule type" value="Genomic_DNA"/>
</dbReference>
<dbReference type="GO" id="GO:0006528">
    <property type="term" value="P:asparagine metabolic process"/>
    <property type="evidence" value="ECO:0007669"/>
    <property type="project" value="TreeGrafter"/>
</dbReference>
<dbReference type="Gene3D" id="3.60.110.10">
    <property type="entry name" value="Carbon-nitrogen hydrolase"/>
    <property type="match status" value="1"/>
</dbReference>
<dbReference type="PANTHER" id="PTHR23088:SF30">
    <property type="entry name" value="OMEGA-AMIDASE NIT2"/>
    <property type="match status" value="1"/>
</dbReference>
<dbReference type="GO" id="GO:0006107">
    <property type="term" value="P:oxaloacetate metabolic process"/>
    <property type="evidence" value="ECO:0007669"/>
    <property type="project" value="TreeGrafter"/>
</dbReference>
<reference evidence="4" key="1">
    <citation type="submission" date="2023-04" db="EMBL/GenBank/DDBJ databases">
        <title>Phytophthora fragariaefolia NBRC 109709.</title>
        <authorList>
            <person name="Ichikawa N."/>
            <person name="Sato H."/>
            <person name="Tonouchi N."/>
        </authorList>
    </citation>
    <scope>NUCLEOTIDE SEQUENCE</scope>
    <source>
        <strain evidence="4">NBRC 109709</strain>
    </source>
</reference>
<comment type="caution">
    <text evidence="4">The sequence shown here is derived from an EMBL/GenBank/DDBJ whole genome shotgun (WGS) entry which is preliminary data.</text>
</comment>
<dbReference type="InterPro" id="IPR003010">
    <property type="entry name" value="C-N_Hydrolase"/>
</dbReference>
<sequence>MTDNQNLAGDRGKPLRMLGRAIRSQARRLRSPLAPAPCLSSAMSTAAPTFKLALCQIAVGDDKRKNIATATAAVTEAAKNAAQVVSLPECWNSPYATTSFPQYAEEIPEKKEMLNEKDHPSTFALSQLAAKLQIYLVGGSIPEKDTAGKVYNTCVIYSPEGEILGKHRKVHLFDIDVPGKITFKESDTLSPGNSLTLFETPYGKMGVGICYDIRFPELSMLMKKQGAKVLLFPGAFNLTTGPAHWELLQRARAVDNQLYVAATSPARGPEGGYQAWGHSTVISPWGEVVATCEHGETIVYADVEIEKVEEMRRNIPTTNQARSDIYELVQK</sequence>
<dbReference type="InterPro" id="IPR001110">
    <property type="entry name" value="UPF0012_CS"/>
</dbReference>
<dbReference type="GO" id="GO:0006541">
    <property type="term" value="P:glutamine metabolic process"/>
    <property type="evidence" value="ECO:0007669"/>
    <property type="project" value="TreeGrafter"/>
</dbReference>
<protein>
    <submittedName>
        <fullName evidence="4">Unnamed protein product</fullName>
    </submittedName>
</protein>
<dbReference type="AlphaFoldDB" id="A0A9W6TKY3"/>
<evidence type="ECO:0000259" key="3">
    <source>
        <dbReference type="PROSITE" id="PS50263"/>
    </source>
</evidence>
<evidence type="ECO:0000313" key="5">
    <source>
        <dbReference type="Proteomes" id="UP001165121"/>
    </source>
</evidence>
<dbReference type="GO" id="GO:0005739">
    <property type="term" value="C:mitochondrion"/>
    <property type="evidence" value="ECO:0007669"/>
    <property type="project" value="TreeGrafter"/>
</dbReference>
<dbReference type="Pfam" id="PF00795">
    <property type="entry name" value="CN_hydrolase"/>
    <property type="match status" value="1"/>
</dbReference>
<proteinExistence type="inferred from homology"/>
<dbReference type="CDD" id="cd07572">
    <property type="entry name" value="nit"/>
    <property type="match status" value="1"/>
</dbReference>